<dbReference type="InterPro" id="IPR009078">
    <property type="entry name" value="Ferritin-like_SF"/>
</dbReference>
<dbReference type="Pfam" id="PF09537">
    <property type="entry name" value="DUF2383"/>
    <property type="match status" value="1"/>
</dbReference>
<dbReference type="EMBL" id="CP003923">
    <property type="protein sequence ID" value="AIC96204.1"/>
    <property type="molecule type" value="Genomic_DNA"/>
</dbReference>
<evidence type="ECO:0000313" key="3">
    <source>
        <dbReference type="Proteomes" id="UP000027142"/>
    </source>
</evidence>
<sequence length="146" mass="16926">MHMDAHEVKTLNQLLEGQYMGIHSYDHFLEHLSEESSLYDTMTAINHDLERHASLLAARIEALDGVPLKSEGTMGTIQRWLGELFDRPHGEEDILKHAIKGENMYGIRMSEKIARQGLDEESLQLVHRIIDEQREHVDQLKKKLHH</sequence>
<organism evidence="2 3">
    <name type="scientific">Shouchella lehensis G1</name>
    <dbReference type="NCBI Taxonomy" id="1246626"/>
    <lineage>
        <taxon>Bacteria</taxon>
        <taxon>Bacillati</taxon>
        <taxon>Bacillota</taxon>
        <taxon>Bacilli</taxon>
        <taxon>Bacillales</taxon>
        <taxon>Bacillaceae</taxon>
        <taxon>Shouchella</taxon>
    </lineage>
</organism>
<dbReference type="InterPro" id="IPR012347">
    <property type="entry name" value="Ferritin-like"/>
</dbReference>
<reference evidence="2 3" key="1">
    <citation type="journal article" date="2014" name="Gene">
        <title>A comparative genomic analysis of the alkalitolerant soil bacterium Bacillus lehensis G1.</title>
        <authorList>
            <person name="Noor Y.M."/>
            <person name="Samsulrizal N.H."/>
            <person name="Jema'on N.A."/>
            <person name="Low K.O."/>
            <person name="Ramli A.N."/>
            <person name="Alias N.I."/>
            <person name="Damis S.I."/>
            <person name="Fuzi S.F."/>
            <person name="Isa M.N."/>
            <person name="Murad A.M."/>
            <person name="Raih M.F."/>
            <person name="Bakar F.D."/>
            <person name="Najimudin N."/>
            <person name="Mahadi N.M."/>
            <person name="Illias R.M."/>
        </authorList>
    </citation>
    <scope>NUCLEOTIDE SEQUENCE [LARGE SCALE GENOMIC DNA]</scope>
    <source>
        <strain evidence="2 3">G1</strain>
    </source>
</reference>
<dbReference type="AlphaFoldDB" id="A0A060M7Z6"/>
<name>A0A060M7Z6_9BACI</name>
<proteinExistence type="predicted"/>
<dbReference type="KEGG" id="ble:BleG1_3657"/>
<dbReference type="InterPro" id="IPR019052">
    <property type="entry name" value="DUF2383"/>
</dbReference>
<keyword evidence="3" id="KW-1185">Reference proteome</keyword>
<dbReference type="HOGENOM" id="CLU_130299_0_0_9"/>
<dbReference type="Gene3D" id="1.20.1260.10">
    <property type="match status" value="1"/>
</dbReference>
<dbReference type="Proteomes" id="UP000027142">
    <property type="component" value="Chromosome"/>
</dbReference>
<gene>
    <name evidence="2" type="ORF">BleG1_3657</name>
</gene>
<evidence type="ECO:0000259" key="1">
    <source>
        <dbReference type="Pfam" id="PF09537"/>
    </source>
</evidence>
<dbReference type="RefSeq" id="WP_244877262.1">
    <property type="nucleotide sequence ID" value="NZ_CP003923.1"/>
</dbReference>
<dbReference type="SUPFAM" id="SSF47240">
    <property type="entry name" value="Ferritin-like"/>
    <property type="match status" value="1"/>
</dbReference>
<protein>
    <recommendedName>
        <fullName evidence="1">DUF2383 domain-containing protein</fullName>
    </recommendedName>
</protein>
<evidence type="ECO:0000313" key="2">
    <source>
        <dbReference type="EMBL" id="AIC96204.1"/>
    </source>
</evidence>
<dbReference type="PATRIC" id="fig|1246626.3.peg.3648"/>
<accession>A0A060M7Z6</accession>
<dbReference type="STRING" id="1246626.BleG1_3657"/>
<feature type="domain" description="DUF2383" evidence="1">
    <location>
        <begin position="8"/>
        <end position="104"/>
    </location>
</feature>
<dbReference type="eggNOG" id="COG1633">
    <property type="taxonomic scope" value="Bacteria"/>
</dbReference>
<dbReference type="CDD" id="cd00657">
    <property type="entry name" value="Ferritin_like"/>
    <property type="match status" value="1"/>
</dbReference>